<sequence length="247" mass="26889">MRPLVLAFAFLYFLSLCLAAPTASSSTDGASHTAASSNSTFASTSTSHSSSTARSSSHRAPIHNKPHPTANIPGPRPLPNPTRTRNPPPPPFTGIPDKHPVNNHSGQRPIAIAFEVLGGVFAGLLLLSFLRCCNNYRKTPRRDRIAEIVHRHNLQRELEELERNPRALRRPSLPEPAPPYFPRPPSYDTPPSQHSASSHSHRSERSVSPSVYSAVSTYSPSSTPPMSEVPLPSIAVNRRGHPQYPSG</sequence>
<organism evidence="4 5">
    <name type="scientific">Psilocybe cf. subviscida</name>
    <dbReference type="NCBI Taxonomy" id="2480587"/>
    <lineage>
        <taxon>Eukaryota</taxon>
        <taxon>Fungi</taxon>
        <taxon>Dikarya</taxon>
        <taxon>Basidiomycota</taxon>
        <taxon>Agaricomycotina</taxon>
        <taxon>Agaricomycetes</taxon>
        <taxon>Agaricomycetidae</taxon>
        <taxon>Agaricales</taxon>
        <taxon>Agaricineae</taxon>
        <taxon>Strophariaceae</taxon>
        <taxon>Psilocybe</taxon>
    </lineage>
</organism>
<keyword evidence="3" id="KW-0732">Signal</keyword>
<dbReference type="Proteomes" id="UP000567179">
    <property type="component" value="Unassembled WGS sequence"/>
</dbReference>
<name>A0A8H5BD86_9AGAR</name>
<protein>
    <recommendedName>
        <fullName evidence="6">Transmembrane protein</fullName>
    </recommendedName>
</protein>
<comment type="caution">
    <text evidence="4">The sequence shown here is derived from an EMBL/GenBank/DDBJ whole genome shotgun (WGS) entry which is preliminary data.</text>
</comment>
<evidence type="ECO:0000313" key="5">
    <source>
        <dbReference type="Proteomes" id="UP000567179"/>
    </source>
</evidence>
<feature type="compositionally biased region" description="Low complexity" evidence="1">
    <location>
        <begin position="189"/>
        <end position="198"/>
    </location>
</feature>
<feature type="region of interest" description="Disordered" evidence="1">
    <location>
        <begin position="158"/>
        <end position="247"/>
    </location>
</feature>
<gene>
    <name evidence="4" type="ORF">D9619_000494</name>
</gene>
<keyword evidence="2" id="KW-0812">Transmembrane</keyword>
<feature type="compositionally biased region" description="Pro residues" evidence="1">
    <location>
        <begin position="173"/>
        <end position="188"/>
    </location>
</feature>
<evidence type="ECO:0000256" key="1">
    <source>
        <dbReference type="SAM" id="MobiDB-lite"/>
    </source>
</evidence>
<evidence type="ECO:0000256" key="2">
    <source>
        <dbReference type="SAM" id="Phobius"/>
    </source>
</evidence>
<feature type="compositionally biased region" description="Low complexity" evidence="1">
    <location>
        <begin position="206"/>
        <end position="226"/>
    </location>
</feature>
<proteinExistence type="predicted"/>
<keyword evidence="5" id="KW-1185">Reference proteome</keyword>
<feature type="compositionally biased region" description="Pro residues" evidence="1">
    <location>
        <begin position="74"/>
        <end position="93"/>
    </location>
</feature>
<feature type="region of interest" description="Disordered" evidence="1">
    <location>
        <begin position="25"/>
        <end position="104"/>
    </location>
</feature>
<keyword evidence="2" id="KW-1133">Transmembrane helix</keyword>
<dbReference type="AlphaFoldDB" id="A0A8H5BD86"/>
<keyword evidence="2" id="KW-0472">Membrane</keyword>
<feature type="compositionally biased region" description="Basic residues" evidence="1">
    <location>
        <begin position="56"/>
        <end position="66"/>
    </location>
</feature>
<feature type="transmembrane region" description="Helical" evidence="2">
    <location>
        <begin position="110"/>
        <end position="132"/>
    </location>
</feature>
<feature type="compositionally biased region" description="Low complexity" evidence="1">
    <location>
        <begin position="30"/>
        <end position="55"/>
    </location>
</feature>
<evidence type="ECO:0008006" key="6">
    <source>
        <dbReference type="Google" id="ProtNLM"/>
    </source>
</evidence>
<accession>A0A8H5BD86</accession>
<evidence type="ECO:0000313" key="4">
    <source>
        <dbReference type="EMBL" id="KAF5321214.1"/>
    </source>
</evidence>
<evidence type="ECO:0000256" key="3">
    <source>
        <dbReference type="SAM" id="SignalP"/>
    </source>
</evidence>
<dbReference type="EMBL" id="JAACJJ010000028">
    <property type="protein sequence ID" value="KAF5321214.1"/>
    <property type="molecule type" value="Genomic_DNA"/>
</dbReference>
<feature type="chain" id="PRO_5034819599" description="Transmembrane protein" evidence="3">
    <location>
        <begin position="20"/>
        <end position="247"/>
    </location>
</feature>
<reference evidence="4 5" key="1">
    <citation type="journal article" date="2020" name="ISME J.">
        <title>Uncovering the hidden diversity of litter-decomposition mechanisms in mushroom-forming fungi.</title>
        <authorList>
            <person name="Floudas D."/>
            <person name="Bentzer J."/>
            <person name="Ahren D."/>
            <person name="Johansson T."/>
            <person name="Persson P."/>
            <person name="Tunlid A."/>
        </authorList>
    </citation>
    <scope>NUCLEOTIDE SEQUENCE [LARGE SCALE GENOMIC DNA]</scope>
    <source>
        <strain evidence="4 5">CBS 101986</strain>
    </source>
</reference>
<feature type="signal peptide" evidence="3">
    <location>
        <begin position="1"/>
        <end position="19"/>
    </location>
</feature>